<evidence type="ECO:0000256" key="7">
    <source>
        <dbReference type="ARBA" id="ARBA00048472"/>
    </source>
</evidence>
<reference evidence="8 9" key="1">
    <citation type="submission" date="2016-10" db="EMBL/GenBank/DDBJ databases">
        <authorList>
            <person name="de Groot N.N."/>
        </authorList>
    </citation>
    <scope>NUCLEOTIDE SEQUENCE [LARGE SCALE GENOMIC DNA]</scope>
    <source>
        <strain evidence="8 9">DSM 5885</strain>
    </source>
</reference>
<evidence type="ECO:0000256" key="5">
    <source>
        <dbReference type="ARBA" id="ARBA00024416"/>
    </source>
</evidence>
<dbReference type="PIRSF" id="PIRSF015557">
    <property type="entry name" value="UCP015557"/>
    <property type="match status" value="1"/>
</dbReference>
<proteinExistence type="inferred from homology"/>
<keyword evidence="9" id="KW-1185">Reference proteome</keyword>
<dbReference type="Pfam" id="PF10093">
    <property type="entry name" value="EarP"/>
    <property type="match status" value="1"/>
</dbReference>
<evidence type="ECO:0000256" key="3">
    <source>
        <dbReference type="ARBA" id="ARBA00024303"/>
    </source>
</evidence>
<sequence length="383" mass="43126">MSSFATCRCDIFCTVIDNFGDIGVCWRLARQIVREHGMSVRLWVDNLQAFARICPSVDDRCAIQNVDGVDICCWQGDFSAVIPGNIVIEAFGCQLPDHYVENMARLDSPPAWINLEYLSAEAWVSGCHALPSPHPRLPLTKYFFFPGFDEATGGLLREKRLTEARRLFLASEDLQTSFWHRIGAMPPPADALKISLFAYENEALPSVLSALADSPIPTCCLAPLSRTQAGIESFLGQSIAVGDSIRRGGLEIRILPFVTQDDYDRLLWACDLNFVRGEDSFVRAQWAARPMIWHIYPQSEEAHRVKLDAFLERYLADMPGNSARIVQNLTGAWNDFQECTPALMTAVLQQLPEFRLQAENWEKNLSKQEDLCASLVRFCKSKL</sequence>
<accession>A0A1G8D4V5</accession>
<evidence type="ECO:0000313" key="9">
    <source>
        <dbReference type="Proteomes" id="UP000198607"/>
    </source>
</evidence>
<protein>
    <recommendedName>
        <fullName evidence="5">Protein-arginine rhamnosyltransferase</fullName>
    </recommendedName>
    <alternativeName>
        <fullName evidence="6">EF-P arginine rhamnosyltransferase</fullName>
    </alternativeName>
</protein>
<dbReference type="NCBIfam" id="TIGR03837">
    <property type="entry name" value="efp_Arg_rhamno"/>
    <property type="match status" value="1"/>
</dbReference>
<evidence type="ECO:0000313" key="8">
    <source>
        <dbReference type="EMBL" id="SDH52260.1"/>
    </source>
</evidence>
<dbReference type="InterPro" id="IPR016633">
    <property type="entry name" value="EarP"/>
</dbReference>
<dbReference type="GO" id="GO:0106361">
    <property type="term" value="F:protein-arginine rhamnosyltransferase activity"/>
    <property type="evidence" value="ECO:0007669"/>
    <property type="project" value="InterPro"/>
</dbReference>
<gene>
    <name evidence="8" type="ORF">SAMN05660652_01818</name>
</gene>
<evidence type="ECO:0000256" key="4">
    <source>
        <dbReference type="ARBA" id="ARBA00024346"/>
    </source>
</evidence>
<dbReference type="OrthoDB" id="209085at2"/>
<dbReference type="Proteomes" id="UP000198607">
    <property type="component" value="Unassembled WGS sequence"/>
</dbReference>
<name>A0A1G8D4V5_9RHOO</name>
<dbReference type="RefSeq" id="WP_091936778.1">
    <property type="nucleotide sequence ID" value="NZ_FNCY01000006.1"/>
</dbReference>
<dbReference type="STRING" id="83767.SAMN05660652_01818"/>
<keyword evidence="2" id="KW-0808">Transferase</keyword>
<keyword evidence="1" id="KW-0328">Glycosyltransferase</keyword>
<organism evidence="8 9">
    <name type="scientific">Propionivibrio dicarboxylicus</name>
    <dbReference type="NCBI Taxonomy" id="83767"/>
    <lineage>
        <taxon>Bacteria</taxon>
        <taxon>Pseudomonadati</taxon>
        <taxon>Pseudomonadota</taxon>
        <taxon>Betaproteobacteria</taxon>
        <taxon>Rhodocyclales</taxon>
        <taxon>Rhodocyclaceae</taxon>
        <taxon>Propionivibrio</taxon>
    </lineage>
</organism>
<dbReference type="AlphaFoldDB" id="A0A1G8D4V5"/>
<evidence type="ECO:0000256" key="6">
    <source>
        <dbReference type="ARBA" id="ARBA00030025"/>
    </source>
</evidence>
<comment type="catalytic activity">
    <reaction evidence="7">
        <text>dTDP-beta-L-rhamnose + L-arginyl-[protein] = N(omega)-(alpha-L-rhamnosyl)-L-arginyl-[protein] + dTDP + H(+)</text>
        <dbReference type="Rhea" id="RHEA:66692"/>
        <dbReference type="Rhea" id="RHEA-COMP:10532"/>
        <dbReference type="Rhea" id="RHEA-COMP:17096"/>
        <dbReference type="ChEBI" id="CHEBI:15378"/>
        <dbReference type="ChEBI" id="CHEBI:29965"/>
        <dbReference type="ChEBI" id="CHEBI:57510"/>
        <dbReference type="ChEBI" id="CHEBI:58369"/>
        <dbReference type="ChEBI" id="CHEBI:167445"/>
    </reaction>
    <physiologicalReaction direction="left-to-right" evidence="7">
        <dbReference type="Rhea" id="RHEA:66693"/>
    </physiologicalReaction>
</comment>
<comment type="function">
    <text evidence="3">Protein-arginine rhamnosyltransferase that catalyzes the transfer of a single rhamnose to elongation factor P (EF-P) on 'Lys-32', a modification required for EF-P-dependent rescue of polyproline stalled ribosomes.</text>
</comment>
<evidence type="ECO:0000256" key="2">
    <source>
        <dbReference type="ARBA" id="ARBA00022679"/>
    </source>
</evidence>
<dbReference type="EMBL" id="FNCY01000006">
    <property type="protein sequence ID" value="SDH52260.1"/>
    <property type="molecule type" value="Genomic_DNA"/>
</dbReference>
<evidence type="ECO:0000256" key="1">
    <source>
        <dbReference type="ARBA" id="ARBA00022676"/>
    </source>
</evidence>
<comment type="similarity">
    <text evidence="4">Belongs to the glycosyltransferase 104 family.</text>
</comment>